<name>A0ABV9QIZ8_9FIRM</name>
<evidence type="ECO:0000256" key="1">
    <source>
        <dbReference type="SAM" id="Phobius"/>
    </source>
</evidence>
<sequence>MNQETYERIQNEIRGLLDQLIQEKKEIKKFFGGRRTYREKMEFFKNHCPSMFETETLFLEKQARFLIKEIEDEMNSYYDYNYNFSVVNVILPFLFLVLNALFLDSKSGEMLVALSSFVFFIGVASFTQRRNDMKNLLLTLITLIQRNTQA</sequence>
<proteinExistence type="predicted"/>
<keyword evidence="1" id="KW-0472">Membrane</keyword>
<evidence type="ECO:0000313" key="2">
    <source>
        <dbReference type="EMBL" id="MFC4803767.1"/>
    </source>
</evidence>
<feature type="transmembrane region" description="Helical" evidence="1">
    <location>
        <begin position="110"/>
        <end position="128"/>
    </location>
</feature>
<dbReference type="RefSeq" id="WP_379787225.1">
    <property type="nucleotide sequence ID" value="NZ_JBHSHL010000005.1"/>
</dbReference>
<dbReference type="Proteomes" id="UP001595916">
    <property type="component" value="Unassembled WGS sequence"/>
</dbReference>
<comment type="caution">
    <text evidence="2">The sequence shown here is derived from an EMBL/GenBank/DDBJ whole genome shotgun (WGS) entry which is preliminary data.</text>
</comment>
<accession>A0ABV9QIZ8</accession>
<organism evidence="2 3">
    <name type="scientific">Filifactor villosus</name>
    <dbReference type="NCBI Taxonomy" id="29374"/>
    <lineage>
        <taxon>Bacteria</taxon>
        <taxon>Bacillati</taxon>
        <taxon>Bacillota</taxon>
        <taxon>Clostridia</taxon>
        <taxon>Peptostreptococcales</taxon>
        <taxon>Filifactoraceae</taxon>
        <taxon>Filifactor</taxon>
    </lineage>
</organism>
<protein>
    <submittedName>
        <fullName evidence="2">Uncharacterized protein</fullName>
    </submittedName>
</protein>
<keyword evidence="1" id="KW-1133">Transmembrane helix</keyword>
<feature type="transmembrane region" description="Helical" evidence="1">
    <location>
        <begin position="82"/>
        <end position="103"/>
    </location>
</feature>
<keyword evidence="3" id="KW-1185">Reference proteome</keyword>
<reference evidence="3" key="1">
    <citation type="journal article" date="2019" name="Int. J. Syst. Evol. Microbiol.">
        <title>The Global Catalogue of Microorganisms (GCM) 10K type strain sequencing project: providing services to taxonomists for standard genome sequencing and annotation.</title>
        <authorList>
            <consortium name="The Broad Institute Genomics Platform"/>
            <consortium name="The Broad Institute Genome Sequencing Center for Infectious Disease"/>
            <person name="Wu L."/>
            <person name="Ma J."/>
        </authorList>
    </citation>
    <scope>NUCLEOTIDE SEQUENCE [LARGE SCALE GENOMIC DNA]</scope>
    <source>
        <strain evidence="3">CCUG 46385</strain>
    </source>
</reference>
<gene>
    <name evidence="2" type="ORF">ACFO4R_01600</name>
</gene>
<evidence type="ECO:0000313" key="3">
    <source>
        <dbReference type="Proteomes" id="UP001595916"/>
    </source>
</evidence>
<keyword evidence="1" id="KW-0812">Transmembrane</keyword>
<dbReference type="EMBL" id="JBHSHL010000005">
    <property type="protein sequence ID" value="MFC4803767.1"/>
    <property type="molecule type" value="Genomic_DNA"/>
</dbReference>